<keyword evidence="4" id="KW-1185">Reference proteome</keyword>
<dbReference type="EMBL" id="VCKW01000124">
    <property type="protein sequence ID" value="TMQ94975.1"/>
    <property type="molecule type" value="Genomic_DNA"/>
</dbReference>
<feature type="domain" description="Carbohydrate kinase PfkB" evidence="2">
    <location>
        <begin position="70"/>
        <end position="261"/>
    </location>
</feature>
<evidence type="ECO:0000313" key="4">
    <source>
        <dbReference type="Proteomes" id="UP000309174"/>
    </source>
</evidence>
<evidence type="ECO:0000256" key="1">
    <source>
        <dbReference type="SAM" id="MobiDB-lite"/>
    </source>
</evidence>
<feature type="region of interest" description="Disordered" evidence="1">
    <location>
        <begin position="1"/>
        <end position="21"/>
    </location>
</feature>
<dbReference type="InterPro" id="IPR029056">
    <property type="entry name" value="Ribokinase-like"/>
</dbReference>
<dbReference type="OrthoDB" id="3459973at2"/>
<name>A0A5C4J7S6_9ACTN</name>
<reference evidence="3 4" key="1">
    <citation type="submission" date="2019-05" db="EMBL/GenBank/DDBJ databases">
        <title>Draft genome sequence of Actinomadura sp. 14C53.</title>
        <authorList>
            <person name="Saricaoglu S."/>
            <person name="Isik K."/>
        </authorList>
    </citation>
    <scope>NUCLEOTIDE SEQUENCE [LARGE SCALE GENOMIC DNA]</scope>
    <source>
        <strain evidence="3 4">14C53</strain>
    </source>
</reference>
<dbReference type="Gene3D" id="3.40.1190.20">
    <property type="match status" value="1"/>
</dbReference>
<dbReference type="AlphaFoldDB" id="A0A5C4J7S6"/>
<dbReference type="InterPro" id="IPR011611">
    <property type="entry name" value="PfkB_dom"/>
</dbReference>
<proteinExistence type="predicted"/>
<accession>A0A5C4J7S6</accession>
<evidence type="ECO:0000259" key="2">
    <source>
        <dbReference type="Pfam" id="PF00294"/>
    </source>
</evidence>
<dbReference type="Proteomes" id="UP000309174">
    <property type="component" value="Unassembled WGS sequence"/>
</dbReference>
<organism evidence="3 4">
    <name type="scientific">Actinomadura soli</name>
    <dbReference type="NCBI Taxonomy" id="2508997"/>
    <lineage>
        <taxon>Bacteria</taxon>
        <taxon>Bacillati</taxon>
        <taxon>Actinomycetota</taxon>
        <taxon>Actinomycetes</taxon>
        <taxon>Streptosporangiales</taxon>
        <taxon>Thermomonosporaceae</taxon>
        <taxon>Actinomadura</taxon>
    </lineage>
</organism>
<evidence type="ECO:0000313" key="3">
    <source>
        <dbReference type="EMBL" id="TMQ94975.1"/>
    </source>
</evidence>
<dbReference type="SUPFAM" id="SSF53613">
    <property type="entry name" value="Ribokinase-like"/>
    <property type="match status" value="1"/>
</dbReference>
<dbReference type="RefSeq" id="WP_138647240.1">
    <property type="nucleotide sequence ID" value="NZ_VCKW01000124.1"/>
</dbReference>
<protein>
    <recommendedName>
        <fullName evidence="2">Carbohydrate kinase PfkB domain-containing protein</fullName>
    </recommendedName>
</protein>
<dbReference type="Pfam" id="PF00294">
    <property type="entry name" value="PfkB"/>
    <property type="match status" value="1"/>
</dbReference>
<sequence>MASSRSPAEWPGLNGVDGVDSGDGVDGVDERRFDVFVIGDVGIEVRATLPDVRFAEVDADRLTYAPARAIVAGTAVNLARCATRYFRRVGVLGKIGDDDFTPVIRRELRRIGADDHLRVEPGIPNGVSVMLRGRPDGRRPDTGPGVRLLVVQEEPPGRRLTAAEVRSAAAGIEAADVLVTDGYSLLSPVSRTALHTAARIARDAGTRVAFDLVPHDVDARLPADEVLPMLALADLVISEAPTLARLLGSAAAVHEVRELLPVLDRAVPGRPLWLLRFGDTSLEHALAYQRDGLLMEYPTGYGDGVERAGFGDRLAASELYWWLSGGSSASGGEAAAPRSA</sequence>
<gene>
    <name evidence="3" type="ORF">ETD83_23095</name>
</gene>
<comment type="caution">
    <text evidence="3">The sequence shown here is derived from an EMBL/GenBank/DDBJ whole genome shotgun (WGS) entry which is preliminary data.</text>
</comment>